<organism evidence="1">
    <name type="scientific">marine metagenome</name>
    <dbReference type="NCBI Taxonomy" id="408172"/>
    <lineage>
        <taxon>unclassified sequences</taxon>
        <taxon>metagenomes</taxon>
        <taxon>ecological metagenomes</taxon>
    </lineage>
</organism>
<gene>
    <name evidence="1" type="ORF">METZ01_LOCUS243609</name>
</gene>
<accession>A0A382HUH1</accession>
<protein>
    <submittedName>
        <fullName evidence="1">Uncharacterized protein</fullName>
    </submittedName>
</protein>
<reference evidence="1" key="1">
    <citation type="submission" date="2018-05" db="EMBL/GenBank/DDBJ databases">
        <authorList>
            <person name="Lanie J.A."/>
            <person name="Ng W.-L."/>
            <person name="Kazmierczak K.M."/>
            <person name="Andrzejewski T.M."/>
            <person name="Davidsen T.M."/>
            <person name="Wayne K.J."/>
            <person name="Tettelin H."/>
            <person name="Glass J.I."/>
            <person name="Rusch D."/>
            <person name="Podicherti R."/>
            <person name="Tsui H.-C.T."/>
            <person name="Winkler M.E."/>
        </authorList>
    </citation>
    <scope>NUCLEOTIDE SEQUENCE</scope>
</reference>
<dbReference type="AlphaFoldDB" id="A0A382HUH1"/>
<evidence type="ECO:0000313" key="1">
    <source>
        <dbReference type="EMBL" id="SVB90755.1"/>
    </source>
</evidence>
<dbReference type="EMBL" id="UINC01063283">
    <property type="protein sequence ID" value="SVB90755.1"/>
    <property type="molecule type" value="Genomic_DNA"/>
</dbReference>
<proteinExistence type="predicted"/>
<name>A0A382HUH1_9ZZZZ</name>
<sequence>MTLREMLADWWCKFSLSMTEYCQDRFGVLPKQVTWIDFTFG</sequence>